<evidence type="ECO:0000259" key="2">
    <source>
        <dbReference type="PROSITE" id="PS51321"/>
    </source>
</evidence>
<sequence>MEKFMEISSASPYQKPRTRKRSAAHGPAGGQDGPEETVNGETLPGVAENPAQLQSEEETIALDVQIRATVVHVLWEALWSRVQELPNLGLSEEVVKGVAADIEAALFDLTWGISCRYKSKYRSLLFNLRDPRNPDLFLKVVHGNVTPRDLVQMSSVQMASQELARWRDQEEKKELEIIAQQQKELRGLPTSKLTHKGEVEILRDTDQTLTLEYPGPVVSGDCSLQDLPALLGDITDQHDHHVQDPDCHTGAESPSELLGFSRASRSRENSVLQRDPSPAPESSPEMPRTRETPSMEPQDRVSPSRYQMSAGLTKAGPSPPPWEGVIDMFSIKRFRAKAQLVSGHSCRLIQALPEVIRSAGCIPPNTVWDLLTTVSSAEAKDISVVKLCPQSTRDTQNCHMLYSYLNNKQCHVLTSVQHMRVVLLPLPAFKPLPTTLRLLGGPGLEITHSSLLLAVLLPREGLPNRAMPNTKWGKVRKRVSFKEEVELRFYQPDNREPDRALKGPLPPEANLQQSQNGDSLSPRGVCAWWKFPRGRGKPWAEAETWQCHGRGKEPPKPGRCLPQHLHLAMPAANGSGYDQHVHRAFCPHQVLNQNIKFLVNLNHQFQALLHPSGQDPIFPPPVAFLQPPIPPGTYSLCCQPPTAPETPSPAPHTSLGPTVDTECPFPKKA</sequence>
<protein>
    <submittedName>
        <fullName evidence="4">SPOC domain-containing protein 1</fullName>
    </submittedName>
</protein>
<keyword evidence="3" id="KW-1185">Reference proteome</keyword>
<dbReference type="InParanoid" id="A0A6P3VDW7"/>
<feature type="domain" description="TFIIS central" evidence="2">
    <location>
        <begin position="66"/>
        <end position="186"/>
    </location>
</feature>
<dbReference type="SUPFAM" id="SSF46942">
    <property type="entry name" value="Elongation factor TFIIS domain 2"/>
    <property type="match status" value="1"/>
</dbReference>
<feature type="compositionally biased region" description="Pro residues" evidence="1">
    <location>
        <begin position="641"/>
        <end position="650"/>
    </location>
</feature>
<accession>A0A6P3VDW7</accession>
<evidence type="ECO:0000256" key="1">
    <source>
        <dbReference type="SAM" id="MobiDB-lite"/>
    </source>
</evidence>
<feature type="region of interest" description="Disordered" evidence="1">
    <location>
        <begin position="1"/>
        <end position="51"/>
    </location>
</feature>
<feature type="region of interest" description="Disordered" evidence="1">
    <location>
        <begin position="639"/>
        <end position="669"/>
    </location>
</feature>
<dbReference type="PROSITE" id="PS51321">
    <property type="entry name" value="TFIIS_CENTRAL"/>
    <property type="match status" value="1"/>
</dbReference>
<dbReference type="InterPro" id="IPR003618">
    <property type="entry name" value="TFIIS_cen_dom"/>
</dbReference>
<feature type="compositionally biased region" description="Polar residues" evidence="1">
    <location>
        <begin position="510"/>
        <end position="519"/>
    </location>
</feature>
<feature type="compositionally biased region" description="Basic and acidic residues" evidence="1">
    <location>
        <begin position="287"/>
        <end position="299"/>
    </location>
</feature>
<dbReference type="PANTHER" id="PTHR11477:SF18">
    <property type="entry name" value="SPOC DOMAIN-CONTAINING PROTEIN 1"/>
    <property type="match status" value="1"/>
</dbReference>
<dbReference type="RefSeq" id="XP_012372754.1">
    <property type="nucleotide sequence ID" value="XM_012517300.2"/>
</dbReference>
<dbReference type="OrthoDB" id="1884872at2759"/>
<dbReference type="SMART" id="SM00510">
    <property type="entry name" value="TFS2M"/>
    <property type="match status" value="1"/>
</dbReference>
<dbReference type="CTD" id="90853"/>
<dbReference type="Gene3D" id="1.10.472.30">
    <property type="entry name" value="Transcription elongation factor S-II, central domain"/>
    <property type="match status" value="1"/>
</dbReference>
<evidence type="ECO:0000313" key="3">
    <source>
        <dbReference type="Proteomes" id="UP000515203"/>
    </source>
</evidence>
<dbReference type="GeneID" id="101577247"/>
<name>A0A6P3VDW7_OCTDE</name>
<dbReference type="AlphaFoldDB" id="A0A6P3VDW7"/>
<dbReference type="InterPro" id="IPR036575">
    <property type="entry name" value="TFIIS_cen_dom_sf"/>
</dbReference>
<dbReference type="GO" id="GO:0006351">
    <property type="term" value="P:DNA-templated transcription"/>
    <property type="evidence" value="ECO:0007669"/>
    <property type="project" value="InterPro"/>
</dbReference>
<gene>
    <name evidence="4" type="primary">Spocd1</name>
</gene>
<proteinExistence type="predicted"/>
<reference evidence="4" key="1">
    <citation type="submission" date="2025-08" db="UniProtKB">
        <authorList>
            <consortium name="RefSeq"/>
        </authorList>
    </citation>
    <scope>IDENTIFICATION</scope>
</reference>
<evidence type="ECO:0000313" key="4">
    <source>
        <dbReference type="RefSeq" id="XP_012372754.1"/>
    </source>
</evidence>
<dbReference type="Pfam" id="PF07744">
    <property type="entry name" value="SPOC"/>
    <property type="match status" value="1"/>
</dbReference>
<feature type="compositionally biased region" description="Basic and acidic residues" evidence="1">
    <location>
        <begin position="492"/>
        <end position="501"/>
    </location>
</feature>
<dbReference type="Pfam" id="PF07500">
    <property type="entry name" value="TFIIS_M"/>
    <property type="match status" value="1"/>
</dbReference>
<dbReference type="PANTHER" id="PTHR11477">
    <property type="entry name" value="TRANSCRIPTION FACTOR S-II ZINC FINGER DOMAIN-CONTAINING PROTEIN"/>
    <property type="match status" value="1"/>
</dbReference>
<feature type="region of interest" description="Disordered" evidence="1">
    <location>
        <begin position="492"/>
        <end position="520"/>
    </location>
</feature>
<dbReference type="FunCoup" id="A0A6P3VDW7">
    <property type="interactions" value="288"/>
</dbReference>
<dbReference type="GO" id="GO:0005634">
    <property type="term" value="C:nucleus"/>
    <property type="evidence" value="ECO:0007669"/>
    <property type="project" value="TreeGrafter"/>
</dbReference>
<feature type="region of interest" description="Disordered" evidence="1">
    <location>
        <begin position="263"/>
        <end position="319"/>
    </location>
</feature>
<dbReference type="Proteomes" id="UP000515203">
    <property type="component" value="Unplaced"/>
</dbReference>
<dbReference type="InterPro" id="IPR012921">
    <property type="entry name" value="SPOC_C"/>
</dbReference>
<organism evidence="3 4">
    <name type="scientific">Octodon degus</name>
    <name type="common">Degu</name>
    <name type="synonym">Sciurus degus</name>
    <dbReference type="NCBI Taxonomy" id="10160"/>
    <lineage>
        <taxon>Eukaryota</taxon>
        <taxon>Metazoa</taxon>
        <taxon>Chordata</taxon>
        <taxon>Craniata</taxon>
        <taxon>Vertebrata</taxon>
        <taxon>Euteleostomi</taxon>
        <taxon>Mammalia</taxon>
        <taxon>Eutheria</taxon>
        <taxon>Euarchontoglires</taxon>
        <taxon>Glires</taxon>
        <taxon>Rodentia</taxon>
        <taxon>Hystricomorpha</taxon>
        <taxon>Octodontidae</taxon>
        <taxon>Octodon</taxon>
    </lineage>
</organism>